<evidence type="ECO:0000313" key="1">
    <source>
        <dbReference type="EMBL" id="GAI19106.1"/>
    </source>
</evidence>
<proteinExistence type="predicted"/>
<organism evidence="1">
    <name type="scientific">marine sediment metagenome</name>
    <dbReference type="NCBI Taxonomy" id="412755"/>
    <lineage>
        <taxon>unclassified sequences</taxon>
        <taxon>metagenomes</taxon>
        <taxon>ecological metagenomes</taxon>
    </lineage>
</organism>
<name>X1MM31_9ZZZZ</name>
<dbReference type="AlphaFoldDB" id="X1MM31"/>
<dbReference type="EMBL" id="BARV01022294">
    <property type="protein sequence ID" value="GAI19106.1"/>
    <property type="molecule type" value="Genomic_DNA"/>
</dbReference>
<comment type="caution">
    <text evidence="1">The sequence shown here is derived from an EMBL/GenBank/DDBJ whole genome shotgun (WGS) entry which is preliminary data.</text>
</comment>
<reference evidence="1" key="1">
    <citation type="journal article" date="2014" name="Front. Microbiol.">
        <title>High frequency of phylogenetically diverse reductive dehalogenase-homologous genes in deep subseafloor sedimentary metagenomes.</title>
        <authorList>
            <person name="Kawai M."/>
            <person name="Futagami T."/>
            <person name="Toyoda A."/>
            <person name="Takaki Y."/>
            <person name="Nishi S."/>
            <person name="Hori S."/>
            <person name="Arai W."/>
            <person name="Tsubouchi T."/>
            <person name="Morono Y."/>
            <person name="Uchiyama I."/>
            <person name="Ito T."/>
            <person name="Fujiyama A."/>
            <person name="Inagaki F."/>
            <person name="Takami H."/>
        </authorList>
    </citation>
    <scope>NUCLEOTIDE SEQUENCE</scope>
    <source>
        <strain evidence="1">Expedition CK06-06</strain>
    </source>
</reference>
<sequence length="81" mass="9224">PEFISSAAVVHGEGRLLCWSSNFRPMPTPEQERHAGLNEMIRHIKDHPLGTHGASHLQELMIHEDVVRDLWDAGYRKQEAS</sequence>
<feature type="non-terminal residue" evidence="1">
    <location>
        <position position="1"/>
    </location>
</feature>
<accession>X1MM31</accession>
<gene>
    <name evidence="1" type="ORF">S06H3_36773</name>
</gene>
<protein>
    <submittedName>
        <fullName evidence="1">Uncharacterized protein</fullName>
    </submittedName>
</protein>